<keyword evidence="7 9" id="KW-0234">DNA repair</keyword>
<dbReference type="GO" id="GO:0006307">
    <property type="term" value="P:DNA alkylation repair"/>
    <property type="evidence" value="ECO:0007669"/>
    <property type="project" value="UniProtKB-UniRule"/>
</dbReference>
<dbReference type="eggNOG" id="COG0350">
    <property type="taxonomic scope" value="Bacteria"/>
</dbReference>
<dbReference type="EMBL" id="AEQP01000024">
    <property type="protein sequence ID" value="EFV93762.1"/>
    <property type="molecule type" value="Genomic_DNA"/>
</dbReference>
<dbReference type="Pfam" id="PF01035">
    <property type="entry name" value="DNA_binding_1"/>
    <property type="match status" value="1"/>
</dbReference>
<comment type="caution">
    <text evidence="11">The sequence shown here is derived from an EMBL/GenBank/DDBJ whole genome shotgun (WGS) entry which is preliminary data.</text>
</comment>
<evidence type="ECO:0000313" key="12">
    <source>
        <dbReference type="Proteomes" id="UP000011021"/>
    </source>
</evidence>
<dbReference type="PROSITE" id="PS00374">
    <property type="entry name" value="MGMT"/>
    <property type="match status" value="1"/>
</dbReference>
<dbReference type="Proteomes" id="UP000011021">
    <property type="component" value="Unassembled WGS sequence"/>
</dbReference>
<keyword evidence="4 9" id="KW-0489">Methyltransferase</keyword>
<dbReference type="EC" id="2.1.1.63" evidence="9"/>
<dbReference type="HOGENOM" id="CLU_000445_52_2_4"/>
<feature type="domain" description="Methylated-DNA-[protein]-cysteine S-methyltransferase DNA binding" evidence="10">
    <location>
        <begin position="97"/>
        <end position="175"/>
    </location>
</feature>
<dbReference type="AlphaFoldDB" id="E7S0U7"/>
<protein>
    <recommendedName>
        <fullName evidence="9">Methylated-DNA--protein-cysteine methyltransferase</fullName>
        <ecNumber evidence="9">2.1.1.63</ecNumber>
    </recommendedName>
    <alternativeName>
        <fullName evidence="9">6-O-methylguanine-DNA methyltransferase</fullName>
        <shortName evidence="9">MGMT</shortName>
    </alternativeName>
    <alternativeName>
        <fullName evidence="9">O-6-methylguanine-DNA-alkyltransferase</fullName>
    </alternativeName>
</protein>
<sequence length="193" mass="21210">MMTSPTQARTLPLVAHTFETPLGPMQACASPLGLCLLEFTDTARLDHERQDLCRLLHTCIEPGHNTHTMQAEQEIAEYFSGSRQHFDVTLHTPGTVFQQGVWSILQRIPYGRTISYQHEAKALGNPRAIRAVATANGANRISIIIPCHRVIGKDGGLVGYGGGLSRKQWLIAHEQAHRPFELQGGAEEEIPAG</sequence>
<dbReference type="InterPro" id="IPR001497">
    <property type="entry name" value="MethylDNA_cys_MeTrfase_AS"/>
</dbReference>
<evidence type="ECO:0000256" key="3">
    <source>
        <dbReference type="ARBA" id="ARBA00022490"/>
    </source>
</evidence>
<dbReference type="CDD" id="cd06445">
    <property type="entry name" value="ATase"/>
    <property type="match status" value="1"/>
</dbReference>
<dbReference type="GO" id="GO:0032259">
    <property type="term" value="P:methylation"/>
    <property type="evidence" value="ECO:0007669"/>
    <property type="project" value="UniProtKB-KW"/>
</dbReference>
<proteinExistence type="inferred from homology"/>
<comment type="subcellular location">
    <subcellularLocation>
        <location evidence="9">Cytoplasm</location>
    </subcellularLocation>
</comment>
<evidence type="ECO:0000256" key="5">
    <source>
        <dbReference type="ARBA" id="ARBA00022679"/>
    </source>
</evidence>
<evidence type="ECO:0000256" key="9">
    <source>
        <dbReference type="HAMAP-Rule" id="MF_00772"/>
    </source>
</evidence>
<dbReference type="SUPFAM" id="SSF46767">
    <property type="entry name" value="Methylated DNA-protein cysteine methyltransferase, C-terminal domain"/>
    <property type="match status" value="1"/>
</dbReference>
<comment type="function">
    <text evidence="9">Involved in the cellular defense against the biological effects of O6-methylguanine (O6-MeG) and O4-methylthymine (O4-MeT) in DNA. Repairs the methylated nucleobase in DNA by stoichiometrically transferring the methyl group to a cysteine residue in the enzyme. This is a suicide reaction: the enzyme is irreversibly inactivated.</text>
</comment>
<comment type="similarity">
    <text evidence="2 9">Belongs to the MGMT family.</text>
</comment>
<dbReference type="Gene3D" id="3.30.160.70">
    <property type="entry name" value="Methylated DNA-protein cysteine methyltransferase domain"/>
    <property type="match status" value="1"/>
</dbReference>
<dbReference type="PANTHER" id="PTHR10815">
    <property type="entry name" value="METHYLATED-DNA--PROTEIN-CYSTEINE METHYLTRANSFERASE"/>
    <property type="match status" value="1"/>
</dbReference>
<keyword evidence="12" id="KW-1185">Reference proteome</keyword>
<evidence type="ECO:0000256" key="1">
    <source>
        <dbReference type="ARBA" id="ARBA00001286"/>
    </source>
</evidence>
<dbReference type="PANTHER" id="PTHR10815:SF5">
    <property type="entry name" value="METHYLATED-DNA--PROTEIN-CYSTEINE METHYLTRANSFERASE"/>
    <property type="match status" value="1"/>
</dbReference>
<dbReference type="InterPro" id="IPR036217">
    <property type="entry name" value="MethylDNA_cys_MeTrfase_DNAb"/>
</dbReference>
<comment type="catalytic activity">
    <reaction evidence="1 9">
        <text>a 4-O-methyl-thymidine in DNA + L-cysteinyl-[protein] = a thymidine in DNA + S-methyl-L-cysteinyl-[protein]</text>
        <dbReference type="Rhea" id="RHEA:53428"/>
        <dbReference type="Rhea" id="RHEA-COMP:10131"/>
        <dbReference type="Rhea" id="RHEA-COMP:10132"/>
        <dbReference type="Rhea" id="RHEA-COMP:13555"/>
        <dbReference type="Rhea" id="RHEA-COMP:13556"/>
        <dbReference type="ChEBI" id="CHEBI:29950"/>
        <dbReference type="ChEBI" id="CHEBI:82612"/>
        <dbReference type="ChEBI" id="CHEBI:137386"/>
        <dbReference type="ChEBI" id="CHEBI:137387"/>
        <dbReference type="EC" id="2.1.1.63"/>
    </reaction>
</comment>
<keyword evidence="6 9" id="KW-0227">DNA damage</keyword>
<dbReference type="Gene3D" id="1.10.10.10">
    <property type="entry name" value="Winged helix-like DNA-binding domain superfamily/Winged helix DNA-binding domain"/>
    <property type="match status" value="1"/>
</dbReference>
<accession>E7S0U7</accession>
<comment type="miscellaneous">
    <text evidence="9">This enzyme catalyzes only one turnover and therefore is not strictly catalytic. According to one definition, an enzyme is a biocatalyst that acts repeatedly and over many reaction cycles.</text>
</comment>
<evidence type="ECO:0000256" key="8">
    <source>
        <dbReference type="ARBA" id="ARBA00049348"/>
    </source>
</evidence>
<name>E7S0U7_9BURK</name>
<dbReference type="InterPro" id="IPR023546">
    <property type="entry name" value="MGMT"/>
</dbReference>
<evidence type="ECO:0000256" key="2">
    <source>
        <dbReference type="ARBA" id="ARBA00008711"/>
    </source>
</evidence>
<dbReference type="GO" id="GO:0003908">
    <property type="term" value="F:methylated-DNA-[protein]-cysteine S-methyltransferase activity"/>
    <property type="evidence" value="ECO:0007669"/>
    <property type="project" value="UniProtKB-UniRule"/>
</dbReference>
<dbReference type="RefSeq" id="WP_005675155.1">
    <property type="nucleotide sequence ID" value="NZ_GL636062.1"/>
</dbReference>
<keyword evidence="3 9" id="KW-0963">Cytoplasm</keyword>
<dbReference type="SUPFAM" id="SSF53155">
    <property type="entry name" value="Methylated DNA-protein cysteine methyltransferase domain"/>
    <property type="match status" value="1"/>
</dbReference>
<dbReference type="FunFam" id="1.10.10.10:FF:000214">
    <property type="entry name" value="Methylated-DNA--protein-cysteine methyltransferase"/>
    <property type="match status" value="1"/>
</dbReference>
<feature type="active site" description="Nucleophile; methyl group acceptor" evidence="9">
    <location>
        <position position="147"/>
    </location>
</feature>
<evidence type="ECO:0000259" key="10">
    <source>
        <dbReference type="Pfam" id="PF01035"/>
    </source>
</evidence>
<organism evidence="11 12">
    <name type="scientific">Lautropia mirabilis ATCC 51599</name>
    <dbReference type="NCBI Taxonomy" id="887898"/>
    <lineage>
        <taxon>Bacteria</taxon>
        <taxon>Pseudomonadati</taxon>
        <taxon>Pseudomonadota</taxon>
        <taxon>Betaproteobacteria</taxon>
        <taxon>Burkholderiales</taxon>
        <taxon>Burkholderiaceae</taxon>
        <taxon>Lautropia</taxon>
    </lineage>
</organism>
<dbReference type="STRING" id="887898.HMPREF0551_2658"/>
<dbReference type="GO" id="GO:0005737">
    <property type="term" value="C:cytoplasm"/>
    <property type="evidence" value="ECO:0007669"/>
    <property type="project" value="UniProtKB-SubCell"/>
</dbReference>
<dbReference type="InterPro" id="IPR014048">
    <property type="entry name" value="MethylDNA_cys_MeTrfase_DNA-bd"/>
</dbReference>
<reference evidence="11 12" key="1">
    <citation type="submission" date="2010-12" db="EMBL/GenBank/DDBJ databases">
        <authorList>
            <person name="Muzny D."/>
            <person name="Qin X."/>
            <person name="Deng J."/>
            <person name="Jiang H."/>
            <person name="Liu Y."/>
            <person name="Qu J."/>
            <person name="Song X.-Z."/>
            <person name="Zhang L."/>
            <person name="Thornton R."/>
            <person name="Coyle M."/>
            <person name="Francisco L."/>
            <person name="Jackson L."/>
            <person name="Javaid M."/>
            <person name="Korchina V."/>
            <person name="Kovar C."/>
            <person name="Mata R."/>
            <person name="Mathew T."/>
            <person name="Ngo R."/>
            <person name="Nguyen L."/>
            <person name="Nguyen N."/>
            <person name="Okwuonu G."/>
            <person name="Ongeri F."/>
            <person name="Pham C."/>
            <person name="Simmons D."/>
            <person name="Wilczek-Boney K."/>
            <person name="Hale W."/>
            <person name="Jakkamsetti A."/>
            <person name="Pham P."/>
            <person name="Ruth R."/>
            <person name="San Lucas F."/>
            <person name="Warren J."/>
            <person name="Zhang J."/>
            <person name="Zhao Z."/>
            <person name="Zhou C."/>
            <person name="Zhu D."/>
            <person name="Lee S."/>
            <person name="Bess C."/>
            <person name="Blankenburg K."/>
            <person name="Forbes L."/>
            <person name="Fu Q."/>
            <person name="Gubbala S."/>
            <person name="Hirani K."/>
            <person name="Jayaseelan J.C."/>
            <person name="Lara F."/>
            <person name="Munidasa M."/>
            <person name="Palculict T."/>
            <person name="Patil S."/>
            <person name="Pu L.-L."/>
            <person name="Saada N."/>
            <person name="Tang L."/>
            <person name="Weissenberger G."/>
            <person name="Zhu Y."/>
            <person name="Hemphill L."/>
            <person name="Shang Y."/>
            <person name="Youmans B."/>
            <person name="Ayvaz T."/>
            <person name="Ross M."/>
            <person name="Santibanez J."/>
            <person name="Aqrawi P."/>
            <person name="Gross S."/>
            <person name="Joshi V."/>
            <person name="Fowler G."/>
            <person name="Nazareth L."/>
            <person name="Reid J."/>
            <person name="Worley K."/>
            <person name="Petrosino J."/>
            <person name="Highlander S."/>
            <person name="Gibbs R."/>
        </authorList>
    </citation>
    <scope>NUCLEOTIDE SEQUENCE [LARGE SCALE GENOMIC DNA]</scope>
    <source>
        <strain evidence="11 12">ATCC 51599</strain>
    </source>
</reference>
<evidence type="ECO:0000256" key="4">
    <source>
        <dbReference type="ARBA" id="ARBA00022603"/>
    </source>
</evidence>
<dbReference type="HAMAP" id="MF_00772">
    <property type="entry name" value="OGT"/>
    <property type="match status" value="1"/>
</dbReference>
<dbReference type="InterPro" id="IPR036631">
    <property type="entry name" value="MGMT_N_sf"/>
</dbReference>
<evidence type="ECO:0000313" key="11">
    <source>
        <dbReference type="EMBL" id="EFV93762.1"/>
    </source>
</evidence>
<comment type="catalytic activity">
    <reaction evidence="8 9">
        <text>a 6-O-methyl-2'-deoxyguanosine in DNA + L-cysteinyl-[protein] = S-methyl-L-cysteinyl-[protein] + a 2'-deoxyguanosine in DNA</text>
        <dbReference type="Rhea" id="RHEA:24000"/>
        <dbReference type="Rhea" id="RHEA-COMP:10131"/>
        <dbReference type="Rhea" id="RHEA-COMP:10132"/>
        <dbReference type="Rhea" id="RHEA-COMP:11367"/>
        <dbReference type="Rhea" id="RHEA-COMP:11368"/>
        <dbReference type="ChEBI" id="CHEBI:29950"/>
        <dbReference type="ChEBI" id="CHEBI:82612"/>
        <dbReference type="ChEBI" id="CHEBI:85445"/>
        <dbReference type="ChEBI" id="CHEBI:85448"/>
        <dbReference type="EC" id="2.1.1.63"/>
    </reaction>
</comment>
<evidence type="ECO:0000256" key="7">
    <source>
        <dbReference type="ARBA" id="ARBA00023204"/>
    </source>
</evidence>
<dbReference type="NCBIfam" id="TIGR00589">
    <property type="entry name" value="ogt"/>
    <property type="match status" value="1"/>
</dbReference>
<keyword evidence="5 9" id="KW-0808">Transferase</keyword>
<gene>
    <name evidence="11" type="ORF">HMPREF0551_2658</name>
</gene>
<evidence type="ECO:0000256" key="6">
    <source>
        <dbReference type="ARBA" id="ARBA00022763"/>
    </source>
</evidence>
<dbReference type="InterPro" id="IPR036388">
    <property type="entry name" value="WH-like_DNA-bd_sf"/>
</dbReference>